<dbReference type="EMBL" id="CP033622">
    <property type="protein sequence ID" value="QIZ52348.1"/>
    <property type="molecule type" value="Genomic_DNA"/>
</dbReference>
<dbReference type="EMBL" id="CP040817">
    <property type="protein sequence ID" value="QYM92230.1"/>
    <property type="molecule type" value="Genomic_DNA"/>
</dbReference>
<organism evidence="1 3">
    <name type="scientific">Dickeya zeae</name>
    <dbReference type="NCBI Taxonomy" id="204042"/>
    <lineage>
        <taxon>Bacteria</taxon>
        <taxon>Pseudomonadati</taxon>
        <taxon>Pseudomonadota</taxon>
        <taxon>Gammaproteobacteria</taxon>
        <taxon>Enterobacterales</taxon>
        <taxon>Pectobacteriaceae</taxon>
        <taxon>Dickeya</taxon>
    </lineage>
</organism>
<reference evidence="1 3" key="1">
    <citation type="submission" date="2018-11" db="EMBL/GenBank/DDBJ databases">
        <title>Complete genome sequence of Dickeya zeae strain CE1 infecting Canna edulis Ker-Gawl. in China.</title>
        <authorList>
            <person name="Zhang J."/>
            <person name="Lin B."/>
            <person name="Shen H."/>
            <person name="Jiang S."/>
            <person name="Pu X."/>
            <person name="Sun D."/>
        </authorList>
    </citation>
    <scope>NUCLEOTIDE SEQUENCE [LARGE SCALE GENOMIC DNA]</scope>
    <source>
        <strain evidence="1 3">CE1</strain>
    </source>
</reference>
<gene>
    <name evidence="1" type="ORF">DWG24_17145</name>
    <name evidence="2" type="ORF">FGI21_10260</name>
</gene>
<sequence>MSYQENLKKKCPVNNLPRLSGTTGNDAAQPLISWPQIYADCAARHNQLIDEITQRENMQ</sequence>
<accession>A0AAE6Z2D3</accession>
<dbReference type="Proteomes" id="UP000824976">
    <property type="component" value="Chromosome"/>
</dbReference>
<name>A0AAE6Z2D3_9GAMM</name>
<dbReference type="RefSeq" id="WP_071599224.1">
    <property type="nucleotide sequence ID" value="NZ_CP033622.1"/>
</dbReference>
<dbReference type="Proteomes" id="UP000500801">
    <property type="component" value="Chromosome"/>
</dbReference>
<dbReference type="GeneID" id="71691570"/>
<evidence type="ECO:0000313" key="2">
    <source>
        <dbReference type="EMBL" id="QYM92230.1"/>
    </source>
</evidence>
<evidence type="ECO:0000313" key="4">
    <source>
        <dbReference type="Proteomes" id="UP000824976"/>
    </source>
</evidence>
<evidence type="ECO:0000313" key="1">
    <source>
        <dbReference type="EMBL" id="QIZ52348.1"/>
    </source>
</evidence>
<proteinExistence type="predicted"/>
<dbReference type="AlphaFoldDB" id="A0AAE6Z2D3"/>
<protein>
    <submittedName>
        <fullName evidence="1">Uncharacterized protein</fullName>
    </submittedName>
</protein>
<reference evidence="2 4" key="2">
    <citation type="submission" date="2019-06" db="EMBL/GenBank/DDBJ databases">
        <title>Complete genome of Dickeya zeae PL65.</title>
        <authorList>
            <person name="Boluk G."/>
            <person name="Arif M."/>
        </authorList>
    </citation>
    <scope>NUCLEOTIDE SEQUENCE [LARGE SCALE GENOMIC DNA]</scope>
    <source>
        <strain evidence="2 4">PL65</strain>
    </source>
</reference>
<evidence type="ECO:0000313" key="3">
    <source>
        <dbReference type="Proteomes" id="UP000500801"/>
    </source>
</evidence>
<keyword evidence="4" id="KW-1185">Reference proteome</keyword>